<name>A0A194PL75_PAPXU</name>
<evidence type="ECO:0000256" key="3">
    <source>
        <dbReference type="ARBA" id="ARBA00023002"/>
    </source>
</evidence>
<feature type="compositionally biased region" description="Polar residues" evidence="6">
    <location>
        <begin position="210"/>
        <end position="222"/>
    </location>
</feature>
<organism evidence="8 9">
    <name type="scientific">Papilio xuthus</name>
    <name type="common">Asian swallowtail butterfly</name>
    <dbReference type="NCBI Taxonomy" id="66420"/>
    <lineage>
        <taxon>Eukaryota</taxon>
        <taxon>Metazoa</taxon>
        <taxon>Ecdysozoa</taxon>
        <taxon>Arthropoda</taxon>
        <taxon>Hexapoda</taxon>
        <taxon>Insecta</taxon>
        <taxon>Pterygota</taxon>
        <taxon>Neoptera</taxon>
        <taxon>Endopterygota</taxon>
        <taxon>Lepidoptera</taxon>
        <taxon>Glossata</taxon>
        <taxon>Ditrysia</taxon>
        <taxon>Papilionoidea</taxon>
        <taxon>Papilionidae</taxon>
        <taxon>Papilioninae</taxon>
        <taxon>Papilio</taxon>
    </lineage>
</organism>
<dbReference type="GO" id="GO:0045454">
    <property type="term" value="P:cell redox homeostasis"/>
    <property type="evidence" value="ECO:0007669"/>
    <property type="project" value="TreeGrafter"/>
</dbReference>
<comment type="similarity">
    <text evidence="5">Belongs to the peroxiredoxin family. Prx6 subfamily.</text>
</comment>
<reference evidence="8 9" key="1">
    <citation type="journal article" date="2015" name="Nat. Commun.">
        <title>Outbred genome sequencing and CRISPR/Cas9 gene editing in butterflies.</title>
        <authorList>
            <person name="Li X."/>
            <person name="Fan D."/>
            <person name="Zhang W."/>
            <person name="Liu G."/>
            <person name="Zhang L."/>
            <person name="Zhao L."/>
            <person name="Fang X."/>
            <person name="Chen L."/>
            <person name="Dong Y."/>
            <person name="Chen Y."/>
            <person name="Ding Y."/>
            <person name="Zhao R."/>
            <person name="Feng M."/>
            <person name="Zhu Y."/>
            <person name="Feng Y."/>
            <person name="Jiang X."/>
            <person name="Zhu D."/>
            <person name="Xiang H."/>
            <person name="Feng X."/>
            <person name="Li S."/>
            <person name="Wang J."/>
            <person name="Zhang G."/>
            <person name="Kronforst M.R."/>
            <person name="Wang W."/>
        </authorList>
    </citation>
    <scope>NUCLEOTIDE SEQUENCE [LARGE SCALE GENOMIC DNA]</scope>
    <source>
        <strain evidence="8">Ya'a_city_454_Px</strain>
        <tissue evidence="8">Whole body</tissue>
    </source>
</reference>
<dbReference type="Pfam" id="PF00578">
    <property type="entry name" value="AhpC-TSA"/>
    <property type="match status" value="1"/>
</dbReference>
<dbReference type="EMBL" id="KQ459605">
    <property type="protein sequence ID" value="KPI91860.1"/>
    <property type="molecule type" value="Genomic_DNA"/>
</dbReference>
<feature type="region of interest" description="Disordered" evidence="6">
    <location>
        <begin position="182"/>
        <end position="238"/>
    </location>
</feature>
<keyword evidence="2" id="KW-0049">Antioxidant</keyword>
<evidence type="ECO:0000256" key="2">
    <source>
        <dbReference type="ARBA" id="ARBA00022862"/>
    </source>
</evidence>
<feature type="domain" description="Thioredoxin" evidence="7">
    <location>
        <begin position="2"/>
        <end position="167"/>
    </location>
</feature>
<dbReference type="STRING" id="66420.A0A194PL75"/>
<evidence type="ECO:0000256" key="1">
    <source>
        <dbReference type="ARBA" id="ARBA00022559"/>
    </source>
</evidence>
<dbReference type="PANTHER" id="PTHR43503">
    <property type="entry name" value="MCG48959-RELATED"/>
    <property type="match status" value="1"/>
</dbReference>
<dbReference type="GO" id="GO:0005739">
    <property type="term" value="C:mitochondrion"/>
    <property type="evidence" value="ECO:0007669"/>
    <property type="project" value="TreeGrafter"/>
</dbReference>
<keyword evidence="3" id="KW-0560">Oxidoreductase</keyword>
<dbReference type="GO" id="GO:0004601">
    <property type="term" value="F:peroxidase activity"/>
    <property type="evidence" value="ECO:0007669"/>
    <property type="project" value="UniProtKB-KW"/>
</dbReference>
<dbReference type="SUPFAM" id="SSF52833">
    <property type="entry name" value="Thioredoxin-like"/>
    <property type="match status" value="1"/>
</dbReference>
<evidence type="ECO:0000313" key="9">
    <source>
        <dbReference type="Proteomes" id="UP000053268"/>
    </source>
</evidence>
<evidence type="ECO:0000256" key="6">
    <source>
        <dbReference type="SAM" id="MobiDB-lite"/>
    </source>
</evidence>
<dbReference type="PROSITE" id="PS51352">
    <property type="entry name" value="THIOREDOXIN_2"/>
    <property type="match status" value="1"/>
</dbReference>
<dbReference type="FunFam" id="3.40.30.10:FF:000011">
    <property type="entry name" value="Peroxiredoxin PRX1"/>
    <property type="match status" value="1"/>
</dbReference>
<dbReference type="Proteomes" id="UP000053268">
    <property type="component" value="Unassembled WGS sequence"/>
</dbReference>
<feature type="compositionally biased region" description="Acidic residues" evidence="6">
    <location>
        <begin position="229"/>
        <end position="238"/>
    </location>
</feature>
<proteinExistence type="inferred from homology"/>
<dbReference type="InterPro" id="IPR013766">
    <property type="entry name" value="Thioredoxin_domain"/>
</dbReference>
<dbReference type="GO" id="GO:0005829">
    <property type="term" value="C:cytosol"/>
    <property type="evidence" value="ECO:0007669"/>
    <property type="project" value="TreeGrafter"/>
</dbReference>
<keyword evidence="1" id="KW-0575">Peroxidase</keyword>
<evidence type="ECO:0000256" key="5">
    <source>
        <dbReference type="ARBA" id="ARBA00025719"/>
    </source>
</evidence>
<dbReference type="PANTHER" id="PTHR43503:SF4">
    <property type="entry name" value="PEROXIREDOXIN-6"/>
    <property type="match status" value="1"/>
</dbReference>
<keyword evidence="4" id="KW-0676">Redox-active center</keyword>
<keyword evidence="9" id="KW-1185">Reference proteome</keyword>
<sequence length="238" mass="26732">MLHLGDVFPKFTADTTQGEINFYEWLDESWGILFSHPSDFTPVCTTELARVLTLVPEFKKRNVKVIGLSCDTVESHNDWCKDIQCYAGCNENEPFPYPIIEDKARNLAVKLGMVDKDELDSSGIPLTARAVYIIDPKKKFRLSILYPATTGRNFESNPIIATDQAKVRPSWAPLNWNAKRVMSDSPSRGPLSGALETSHSMERPPKRSKSLVTYQSDNNNKVTARVEAPEDALESCYS</sequence>
<evidence type="ECO:0000259" key="7">
    <source>
        <dbReference type="PROSITE" id="PS51352"/>
    </source>
</evidence>
<accession>A0A194PL75</accession>
<evidence type="ECO:0000313" key="8">
    <source>
        <dbReference type="EMBL" id="KPI91860.1"/>
    </source>
</evidence>
<evidence type="ECO:0000256" key="4">
    <source>
        <dbReference type="ARBA" id="ARBA00023284"/>
    </source>
</evidence>
<dbReference type="AlphaFoldDB" id="A0A194PL75"/>
<dbReference type="InterPro" id="IPR036249">
    <property type="entry name" value="Thioredoxin-like_sf"/>
</dbReference>
<dbReference type="InterPro" id="IPR000866">
    <property type="entry name" value="AhpC/TSA"/>
</dbReference>
<protein>
    <submittedName>
        <fullName evidence="8">Peroxiredoxin-6</fullName>
    </submittedName>
</protein>
<gene>
    <name evidence="8" type="ORF">RR46_08286</name>
</gene>
<dbReference type="Gene3D" id="3.40.30.10">
    <property type="entry name" value="Glutaredoxin"/>
    <property type="match status" value="1"/>
</dbReference>